<evidence type="ECO:0000313" key="4">
    <source>
        <dbReference type="Proteomes" id="UP000007875"/>
    </source>
</evidence>
<reference evidence="3" key="3">
    <citation type="submission" date="2025-09" db="UniProtKB">
        <authorList>
            <consortium name="Ensembl"/>
        </authorList>
    </citation>
    <scope>IDENTIFICATION</scope>
</reference>
<dbReference type="HOGENOM" id="CLU_099195_0_0_1"/>
<sequence length="222" mass="25651">MSKLFLGLLIFVIASSCHGNDEESHELKLYRKLFRLKRKEHIAVVQKLLLVDGIEKQASFIQLSMNQIIKTIEESQATLSSHKYKAGKTFPVENSARDALSLILENTSLFTDLIVRFPKLGRYFFQQNRMKWLRVMEPAIKTCNATGVYEGDHQMILFALQHELGIGEKDINYINPFLEESISQVPLTAEERQKLYKEEKKAKKKLNSKQRTGPRLSKHTEL</sequence>
<dbReference type="PANTHER" id="PTHR14735:SF1">
    <property type="entry name" value="COILED-COIL DOMAIN-CONTAINING PROTEIN 134"/>
    <property type="match status" value="1"/>
</dbReference>
<protein>
    <recommendedName>
        <fullName evidence="5">Coiled-coil domain-containing protein 134</fullName>
    </recommendedName>
</protein>
<keyword evidence="2" id="KW-0732">Signal</keyword>
<dbReference type="eggNOG" id="ENOG502QVE7">
    <property type="taxonomic scope" value="Eukaryota"/>
</dbReference>
<proteinExistence type="predicted"/>
<organism evidence="3 4">
    <name type="scientific">Ciona savignyi</name>
    <name type="common">Pacific transparent sea squirt</name>
    <dbReference type="NCBI Taxonomy" id="51511"/>
    <lineage>
        <taxon>Eukaryota</taxon>
        <taxon>Metazoa</taxon>
        <taxon>Chordata</taxon>
        <taxon>Tunicata</taxon>
        <taxon>Ascidiacea</taxon>
        <taxon>Phlebobranchia</taxon>
        <taxon>Cionidae</taxon>
        <taxon>Ciona</taxon>
    </lineage>
</organism>
<dbReference type="Pfam" id="PF15002">
    <property type="entry name" value="ERK-JNK_inhib"/>
    <property type="match status" value="1"/>
</dbReference>
<dbReference type="AlphaFoldDB" id="H2Z5M6"/>
<feature type="region of interest" description="Disordered" evidence="1">
    <location>
        <begin position="198"/>
        <end position="222"/>
    </location>
</feature>
<feature type="chain" id="PRO_5003578266" description="Coiled-coil domain-containing protein 134" evidence="2">
    <location>
        <begin position="20"/>
        <end position="222"/>
    </location>
</feature>
<evidence type="ECO:0000313" key="3">
    <source>
        <dbReference type="Ensembl" id="ENSCSAVP00000012888.1"/>
    </source>
</evidence>
<reference evidence="4" key="1">
    <citation type="submission" date="2003-08" db="EMBL/GenBank/DDBJ databases">
        <authorList>
            <person name="Birren B."/>
            <person name="Nusbaum C."/>
            <person name="Abebe A."/>
            <person name="Abouelleil A."/>
            <person name="Adekoya E."/>
            <person name="Ait-zahra M."/>
            <person name="Allen N."/>
            <person name="Allen T."/>
            <person name="An P."/>
            <person name="Anderson M."/>
            <person name="Anderson S."/>
            <person name="Arachchi H."/>
            <person name="Armbruster J."/>
            <person name="Bachantsang P."/>
            <person name="Baldwin J."/>
            <person name="Barry A."/>
            <person name="Bayul T."/>
            <person name="Blitshsteyn B."/>
            <person name="Bloom T."/>
            <person name="Blye J."/>
            <person name="Boguslavskiy L."/>
            <person name="Borowsky M."/>
            <person name="Boukhgalter B."/>
            <person name="Brunache A."/>
            <person name="Butler J."/>
            <person name="Calixte N."/>
            <person name="Calvo S."/>
            <person name="Camarata J."/>
            <person name="Campo K."/>
            <person name="Chang J."/>
            <person name="Cheshatsang Y."/>
            <person name="Citroen M."/>
            <person name="Collymore A."/>
            <person name="Considine T."/>
            <person name="Cook A."/>
            <person name="Cooke P."/>
            <person name="Corum B."/>
            <person name="Cuomo C."/>
            <person name="David R."/>
            <person name="Dawoe T."/>
            <person name="Degray S."/>
            <person name="Dodge S."/>
            <person name="Dooley K."/>
            <person name="Dorje P."/>
            <person name="Dorjee K."/>
            <person name="Dorris L."/>
            <person name="Duffey N."/>
            <person name="Dupes A."/>
            <person name="Elkins T."/>
            <person name="Engels R."/>
            <person name="Erickson J."/>
            <person name="Farina A."/>
            <person name="Faro S."/>
            <person name="Ferreira P."/>
            <person name="Fischer H."/>
            <person name="Fitzgerald M."/>
            <person name="Foley K."/>
            <person name="Gage D."/>
            <person name="Galagan J."/>
            <person name="Gearin G."/>
            <person name="Gnerre S."/>
            <person name="Gnirke A."/>
            <person name="Goyette A."/>
            <person name="Graham J."/>
            <person name="Grandbois E."/>
            <person name="Gyaltsen K."/>
            <person name="Hafez N."/>
            <person name="Hagopian D."/>
            <person name="Hagos B."/>
            <person name="Hall J."/>
            <person name="Hatcher B."/>
            <person name="Heller A."/>
            <person name="Higgins H."/>
            <person name="Honan T."/>
            <person name="Horn A."/>
            <person name="Houde N."/>
            <person name="Hughes L."/>
            <person name="Hulme W."/>
            <person name="Husby E."/>
            <person name="Iliev I."/>
            <person name="Jaffe D."/>
            <person name="Jones C."/>
            <person name="Kamal M."/>
            <person name="Kamat A."/>
            <person name="Kamvysselis M."/>
            <person name="Karlsson E."/>
            <person name="Kells C."/>
            <person name="Kieu A."/>
            <person name="Kisner P."/>
            <person name="Kodira C."/>
            <person name="Kulbokas E."/>
            <person name="Labutti K."/>
            <person name="Lama D."/>
            <person name="Landers T."/>
            <person name="Leger J."/>
            <person name="Levine S."/>
            <person name="Lewis D."/>
            <person name="Lewis T."/>
            <person name="Lindblad-toh K."/>
            <person name="Liu X."/>
            <person name="Lokyitsang T."/>
            <person name="Lokyitsang Y."/>
            <person name="Lucien O."/>
            <person name="Lui A."/>
            <person name="Ma L.J."/>
            <person name="Mabbitt R."/>
            <person name="Macdonald J."/>
            <person name="Maclean C."/>
            <person name="Major J."/>
            <person name="Manning J."/>
            <person name="Marabella R."/>
            <person name="Maru K."/>
            <person name="Matthews C."/>
            <person name="Mauceli E."/>
            <person name="Mccarthy M."/>
            <person name="Mcdonough S."/>
            <person name="Mcghee T."/>
            <person name="Meldrim J."/>
            <person name="Meneus L."/>
            <person name="Mesirov J."/>
            <person name="Mihalev A."/>
            <person name="Mihova T."/>
            <person name="Mikkelsen T."/>
            <person name="Mlenga V."/>
            <person name="Moru K."/>
            <person name="Mozes J."/>
            <person name="Mulrain L."/>
            <person name="Munson G."/>
            <person name="Naylor J."/>
            <person name="Newes C."/>
            <person name="Nguyen C."/>
            <person name="Nguyen N."/>
            <person name="Nguyen T."/>
            <person name="Nicol R."/>
            <person name="Nielsen C."/>
            <person name="Nizzari M."/>
            <person name="Norbu C."/>
            <person name="Norbu N."/>
            <person name="O'donnell P."/>
            <person name="Okoawo O."/>
            <person name="O'leary S."/>
            <person name="Omotosho B."/>
            <person name="O'neill K."/>
            <person name="Osman S."/>
            <person name="Parker S."/>
            <person name="Perrin D."/>
            <person name="Phunkhang P."/>
            <person name="Piqani B."/>
            <person name="Purcell S."/>
            <person name="Rachupka T."/>
            <person name="Ramasamy U."/>
            <person name="Rameau R."/>
            <person name="Ray V."/>
            <person name="Raymond C."/>
            <person name="Retta R."/>
            <person name="Richardson S."/>
            <person name="Rise C."/>
            <person name="Rodriguez J."/>
            <person name="Rogers J."/>
            <person name="Rogov P."/>
            <person name="Rutman M."/>
            <person name="Schupbach R."/>
            <person name="Seaman C."/>
            <person name="Settipalli S."/>
            <person name="Sharpe T."/>
            <person name="Sheridan J."/>
            <person name="Sherpa N."/>
            <person name="Shi J."/>
            <person name="Smirnov S."/>
            <person name="Smith C."/>
            <person name="Sougnez C."/>
            <person name="Spencer B."/>
            <person name="Stalker J."/>
            <person name="Stange-thomann N."/>
            <person name="Stavropoulos S."/>
            <person name="Stetson K."/>
            <person name="Stone C."/>
            <person name="Stone S."/>
            <person name="Stubbs M."/>
            <person name="Talamas J."/>
            <person name="Tchuinga P."/>
            <person name="Tenzing P."/>
            <person name="Tesfaye S."/>
            <person name="Theodore J."/>
            <person name="Thoulutsang Y."/>
            <person name="Topham K."/>
            <person name="Towey S."/>
            <person name="Tsamla T."/>
            <person name="Tsomo N."/>
            <person name="Vallee D."/>
            <person name="Vassiliev H."/>
            <person name="Venkataraman V."/>
            <person name="Vinson J."/>
            <person name="Vo A."/>
            <person name="Wade C."/>
            <person name="Wang S."/>
            <person name="Wangchuk T."/>
            <person name="Wangdi T."/>
            <person name="Whittaker C."/>
            <person name="Wilkinson J."/>
            <person name="Wu Y."/>
            <person name="Wyman D."/>
            <person name="Yadav S."/>
            <person name="Yang S."/>
            <person name="Yang X."/>
            <person name="Yeager S."/>
            <person name="Yee E."/>
            <person name="Young G."/>
            <person name="Zainoun J."/>
            <person name="Zembeck L."/>
            <person name="Zimmer A."/>
            <person name="Zody M."/>
            <person name="Lander E."/>
        </authorList>
    </citation>
    <scope>NUCLEOTIDE SEQUENCE [LARGE SCALE GENOMIC DNA]</scope>
</reference>
<name>H2Z5M6_CIOSA</name>
<dbReference type="InterPro" id="IPR026321">
    <property type="entry name" value="CC134"/>
</dbReference>
<dbReference type="Ensembl" id="ENSCSAVT00000013037.1">
    <property type="protein sequence ID" value="ENSCSAVP00000012888.1"/>
    <property type="gene ID" value="ENSCSAVG00000007565.1"/>
</dbReference>
<feature type="signal peptide" evidence="2">
    <location>
        <begin position="1"/>
        <end position="19"/>
    </location>
</feature>
<dbReference type="PROSITE" id="PS51257">
    <property type="entry name" value="PROKAR_LIPOPROTEIN"/>
    <property type="match status" value="1"/>
</dbReference>
<dbReference type="PANTHER" id="PTHR14735">
    <property type="entry name" value="COILED-COIL DOMAIN-CONTAINING PROTEIN 134"/>
    <property type="match status" value="1"/>
</dbReference>
<keyword evidence="4" id="KW-1185">Reference proteome</keyword>
<dbReference type="STRING" id="51511.ENSCSAVP00000012888"/>
<dbReference type="InParanoid" id="H2Z5M6"/>
<dbReference type="FunCoup" id="H2Z5M6">
    <property type="interactions" value="30"/>
</dbReference>
<evidence type="ECO:0000256" key="2">
    <source>
        <dbReference type="SAM" id="SignalP"/>
    </source>
</evidence>
<dbReference type="GeneTree" id="ENSGT00390000020164"/>
<accession>H2Z5M6</accession>
<dbReference type="OMA" id="GIGFCNQ"/>
<dbReference type="Proteomes" id="UP000007875">
    <property type="component" value="Unassembled WGS sequence"/>
</dbReference>
<reference evidence="3" key="2">
    <citation type="submission" date="2025-08" db="UniProtKB">
        <authorList>
            <consortium name="Ensembl"/>
        </authorList>
    </citation>
    <scope>IDENTIFICATION</scope>
</reference>
<evidence type="ECO:0000256" key="1">
    <source>
        <dbReference type="SAM" id="MobiDB-lite"/>
    </source>
</evidence>
<evidence type="ECO:0008006" key="5">
    <source>
        <dbReference type="Google" id="ProtNLM"/>
    </source>
</evidence>